<organism evidence="1 2">
    <name type="scientific">Uncinula necator</name>
    <name type="common">Grape powdery mildew</name>
    <dbReference type="NCBI Taxonomy" id="52586"/>
    <lineage>
        <taxon>Eukaryota</taxon>
        <taxon>Fungi</taxon>
        <taxon>Dikarya</taxon>
        <taxon>Ascomycota</taxon>
        <taxon>Pezizomycotina</taxon>
        <taxon>Leotiomycetes</taxon>
        <taxon>Erysiphales</taxon>
        <taxon>Erysiphaceae</taxon>
        <taxon>Erysiphe</taxon>
    </lineage>
</organism>
<keyword evidence="2" id="KW-1185">Reference proteome</keyword>
<reference evidence="1 2" key="1">
    <citation type="journal article" date="2014" name="BMC Genomics">
        <title>Adaptive genomic structural variation in the grape powdery mildew pathogen, Erysiphe necator.</title>
        <authorList>
            <person name="Jones L."/>
            <person name="Riaz S."/>
            <person name="Morales-Cruz A."/>
            <person name="Amrine K.C."/>
            <person name="McGuire B."/>
            <person name="Gubler W.D."/>
            <person name="Walker M.A."/>
            <person name="Cantu D."/>
        </authorList>
    </citation>
    <scope>NUCLEOTIDE SEQUENCE [LARGE SCALE GENOMIC DNA]</scope>
    <source>
        <strain evidence="2">c</strain>
    </source>
</reference>
<dbReference type="HOGENOM" id="CLU_546252_0_0_1"/>
<dbReference type="AlphaFoldDB" id="A0A0B1P520"/>
<dbReference type="Proteomes" id="UP000030854">
    <property type="component" value="Unassembled WGS sequence"/>
</dbReference>
<proteinExistence type="predicted"/>
<evidence type="ECO:0000313" key="2">
    <source>
        <dbReference type="Proteomes" id="UP000030854"/>
    </source>
</evidence>
<gene>
    <name evidence="1" type="ORF">EV44_g1959</name>
</gene>
<dbReference type="EMBL" id="JNVN01002081">
    <property type="protein sequence ID" value="KHJ32435.1"/>
    <property type="molecule type" value="Genomic_DNA"/>
</dbReference>
<sequence>MLRLPPTVIGLARSDIQDHDKRRQFSHCKDKHLLNKTLRNTVTTIPRHLTLAYRPLPKNAIDLLYSQRLSSNGLLHISEGNSLVPSLTQNSLQTCHSLENKVHFAVFTNQLSKNFLFAGENRLNLLQAIDKSNLQCHGPSISSSLHAYNIQTPEDIYLVNELRSRIVSRVVDNESSGLLFSQIPRAKERSTIVPRHQENSYLINSSGYIIEACERSRDSSSSASDLLFSSSNLIDINEESYSNYLQSPEHLTKTKLALQDPRNEKNYTQNSTFSACLNLPPPFSVKSRRVSAVESIPSTPQPIHLEGKFMSTNSHQNTNEPNQIEGNEISAKILDPQLITPGLSPNYSPQQKHLDDFEKIGEDQIYLKQKTPSEPYRVYNDEIPPELQPQTPANLPESRHRSRYHSSFTAPDFQFHRRNSPSDVFNGMDTLGPQQMTPVASYVPNVREISPAGLSLHNLASLYRGRRISIDSQNWIEDLRLDSSYVRLWRSDCTDHTASDDRVLE</sequence>
<protein>
    <submittedName>
        <fullName evidence="1">Uncharacterized protein</fullName>
    </submittedName>
</protein>
<name>A0A0B1P520_UNCNE</name>
<evidence type="ECO:0000313" key="1">
    <source>
        <dbReference type="EMBL" id="KHJ32435.1"/>
    </source>
</evidence>
<accession>A0A0B1P520</accession>
<comment type="caution">
    <text evidence="1">The sequence shown here is derived from an EMBL/GenBank/DDBJ whole genome shotgun (WGS) entry which is preliminary data.</text>
</comment>